<evidence type="ECO:0000256" key="3">
    <source>
        <dbReference type="ARBA" id="ARBA00012438"/>
    </source>
</evidence>
<dbReference type="Proteomes" id="UP000584642">
    <property type="component" value="Unassembled WGS sequence"/>
</dbReference>
<comment type="catalytic activity">
    <reaction evidence="1">
        <text>ATP + protein L-histidine = ADP + protein N-phospho-L-histidine.</text>
        <dbReference type="EC" id="2.7.13.3"/>
    </reaction>
</comment>
<keyword evidence="14" id="KW-1185">Reference proteome</keyword>
<dbReference type="EC" id="2.7.13.3" evidence="3"/>
<evidence type="ECO:0000256" key="2">
    <source>
        <dbReference type="ARBA" id="ARBA00004370"/>
    </source>
</evidence>
<dbReference type="InterPro" id="IPR003661">
    <property type="entry name" value="HisK_dim/P_dom"/>
</dbReference>
<evidence type="ECO:0000256" key="6">
    <source>
        <dbReference type="ARBA" id="ARBA00022989"/>
    </source>
</evidence>
<dbReference type="Gene3D" id="3.30.70.1230">
    <property type="entry name" value="Nucleotide cyclase"/>
    <property type="match status" value="1"/>
</dbReference>
<evidence type="ECO:0000256" key="4">
    <source>
        <dbReference type="ARBA" id="ARBA00022692"/>
    </source>
</evidence>
<feature type="modified residue" description="4-aspartylphosphate" evidence="9">
    <location>
        <position position="220"/>
    </location>
</feature>
<dbReference type="InterPro" id="IPR001054">
    <property type="entry name" value="A/G_cyclase"/>
</dbReference>
<dbReference type="InterPro" id="IPR001789">
    <property type="entry name" value="Sig_transdc_resp-reg_receiver"/>
</dbReference>
<keyword evidence="4" id="KW-0812">Transmembrane</keyword>
<dbReference type="SMART" id="SM00448">
    <property type="entry name" value="REC"/>
    <property type="match status" value="1"/>
</dbReference>
<dbReference type="Gene3D" id="3.40.50.2300">
    <property type="match status" value="1"/>
</dbReference>
<gene>
    <name evidence="13" type="ORF">HND93_33105</name>
</gene>
<proteinExistence type="inferred from homology"/>
<evidence type="ECO:0000256" key="5">
    <source>
        <dbReference type="ARBA" id="ARBA00022741"/>
    </source>
</evidence>
<comment type="caution">
    <text evidence="13">The sequence shown here is derived from an EMBL/GenBank/DDBJ whole genome shotgun (WGS) entry which is preliminary data.</text>
</comment>
<keyword evidence="6" id="KW-1133">Transmembrane helix</keyword>
<dbReference type="PROSITE" id="PS50125">
    <property type="entry name" value="GUANYLATE_CYCLASE_2"/>
    <property type="match status" value="1"/>
</dbReference>
<dbReference type="SUPFAM" id="SSF55073">
    <property type="entry name" value="Nucleotide cyclase"/>
    <property type="match status" value="1"/>
</dbReference>
<evidence type="ECO:0000256" key="1">
    <source>
        <dbReference type="ARBA" id="ARBA00000085"/>
    </source>
</evidence>
<evidence type="ECO:0000313" key="13">
    <source>
        <dbReference type="EMBL" id="NYZ24569.1"/>
    </source>
</evidence>
<evidence type="ECO:0000259" key="12">
    <source>
        <dbReference type="PROSITE" id="PS50125"/>
    </source>
</evidence>
<dbReference type="SMART" id="SM00044">
    <property type="entry name" value="CYCc"/>
    <property type="match status" value="1"/>
</dbReference>
<dbReference type="SUPFAM" id="SSF52172">
    <property type="entry name" value="CheY-like"/>
    <property type="match status" value="1"/>
</dbReference>
<evidence type="ECO:0000256" key="10">
    <source>
        <dbReference type="RuleBase" id="RU000405"/>
    </source>
</evidence>
<protein>
    <recommendedName>
        <fullName evidence="3">histidine kinase</fullName>
        <ecNumber evidence="3">2.7.13.3</ecNumber>
    </recommendedName>
</protein>
<dbReference type="Pfam" id="PF00211">
    <property type="entry name" value="Guanylate_cyc"/>
    <property type="match status" value="1"/>
</dbReference>
<dbReference type="CDD" id="cd07302">
    <property type="entry name" value="CHD"/>
    <property type="match status" value="1"/>
</dbReference>
<reference evidence="13 14" key="1">
    <citation type="submission" date="2020-05" db="EMBL/GenBank/DDBJ databases">
        <title>Azospirillum oleiclasticum sp. nov, a nitrogen-fixing and heavy crude oil-emulsifying bacterium isolated from the crude oil of Yumen Oilfield.</title>
        <authorList>
            <person name="Wu D."/>
            <person name="Cai M."/>
            <person name="Zhang X."/>
        </authorList>
    </citation>
    <scope>NUCLEOTIDE SEQUENCE [LARGE SCALE GENOMIC DNA]</scope>
    <source>
        <strain evidence="13 14">ROY-1-1-2</strain>
    </source>
</reference>
<feature type="domain" description="Response regulatory" evidence="11">
    <location>
        <begin position="171"/>
        <end position="287"/>
    </location>
</feature>
<keyword evidence="8 10" id="KW-0456">Lyase</keyword>
<dbReference type="SUPFAM" id="SSF47384">
    <property type="entry name" value="Homodimeric domain of signal transducing histidine kinase"/>
    <property type="match status" value="1"/>
</dbReference>
<dbReference type="EMBL" id="JABFDB010000041">
    <property type="protein sequence ID" value="NYZ24569.1"/>
    <property type="molecule type" value="Genomic_DNA"/>
</dbReference>
<dbReference type="PROSITE" id="PS00452">
    <property type="entry name" value="GUANYLATE_CYCLASE_1"/>
    <property type="match status" value="1"/>
</dbReference>
<evidence type="ECO:0000256" key="7">
    <source>
        <dbReference type="ARBA" id="ARBA00023136"/>
    </source>
</evidence>
<evidence type="ECO:0000259" key="11">
    <source>
        <dbReference type="PROSITE" id="PS50110"/>
    </source>
</evidence>
<dbReference type="Pfam" id="PF00512">
    <property type="entry name" value="HisKA"/>
    <property type="match status" value="1"/>
</dbReference>
<dbReference type="InterPro" id="IPR036097">
    <property type="entry name" value="HisK_dim/P_sf"/>
</dbReference>
<dbReference type="PANTHER" id="PTHR11920">
    <property type="entry name" value="GUANYLYL CYCLASE"/>
    <property type="match status" value="1"/>
</dbReference>
<keyword evidence="5" id="KW-0547">Nucleotide-binding</keyword>
<evidence type="ECO:0000256" key="9">
    <source>
        <dbReference type="PROSITE-ProRule" id="PRU00169"/>
    </source>
</evidence>
<dbReference type="RefSeq" id="WP_180286343.1">
    <property type="nucleotide sequence ID" value="NZ_JABFDB010000041.1"/>
</dbReference>
<dbReference type="InterPro" id="IPR011006">
    <property type="entry name" value="CheY-like_superfamily"/>
</dbReference>
<accession>A0ABX2TJP2</accession>
<keyword evidence="9" id="KW-0597">Phosphoprotein</keyword>
<dbReference type="InterPro" id="IPR018297">
    <property type="entry name" value="A/G_cyclase_CS"/>
</dbReference>
<sequence length="517" mass="56281">MGADERVTRVRRSHLRQELLAPAAALAGWSDLLCDEARGRGRVDLLDDLARIRDAAWSLHDWIAALLEGDRADSTYLPDARLRHDLRTPLNAIKGLAELMLEEDGGLRAGSLRPDIRHVLAEADRLLAAIDAIVRFGGTDDACSDPAMPDTIAGLFTAIDGASRSWRESGRILVVDDNASNRDLMVRLLARDGHAASSAASGGEALQRLRAGPVDLILLDLVLPDIDGFRMLRLLKEDSGLRDIPVLIVSGIDEIGSAIRCIEAGAEDYLRKPVSATLMRARIEASLERKRWRDRERDYLARLESEKKRAEGLLHNILPVGVADRLNRGETVVADRMEAVTVLFADLVGFTALSARLPAGEMVAMLNRVYTEFDALTRRCGGEKIKTLGDAYMAAAGLPDPCPDHADRMADLALAMLPAVERLGRELELPLGLRIGVNSGPAIAGIIGTHKFSYDLWGDTVNVAARLEQHGTPGRIHVSAPTARLLAPRYRLTPRGPIAIKGHATIDTSFLDGRRLA</sequence>
<dbReference type="CDD" id="cd00082">
    <property type="entry name" value="HisKA"/>
    <property type="match status" value="1"/>
</dbReference>
<dbReference type="InterPro" id="IPR029787">
    <property type="entry name" value="Nucleotide_cyclase"/>
</dbReference>
<feature type="domain" description="Guanylate cyclase" evidence="12">
    <location>
        <begin position="341"/>
        <end position="468"/>
    </location>
</feature>
<evidence type="ECO:0000313" key="14">
    <source>
        <dbReference type="Proteomes" id="UP000584642"/>
    </source>
</evidence>
<keyword evidence="7" id="KW-0472">Membrane</keyword>
<dbReference type="PROSITE" id="PS50110">
    <property type="entry name" value="RESPONSE_REGULATORY"/>
    <property type="match status" value="1"/>
</dbReference>
<comment type="subcellular location">
    <subcellularLocation>
        <location evidence="2">Membrane</location>
    </subcellularLocation>
</comment>
<dbReference type="Pfam" id="PF00072">
    <property type="entry name" value="Response_reg"/>
    <property type="match status" value="1"/>
</dbReference>
<dbReference type="Gene3D" id="1.10.287.130">
    <property type="match status" value="1"/>
</dbReference>
<organism evidence="13 14">
    <name type="scientific">Azospirillum oleiclasticum</name>
    <dbReference type="NCBI Taxonomy" id="2735135"/>
    <lineage>
        <taxon>Bacteria</taxon>
        <taxon>Pseudomonadati</taxon>
        <taxon>Pseudomonadota</taxon>
        <taxon>Alphaproteobacteria</taxon>
        <taxon>Rhodospirillales</taxon>
        <taxon>Azospirillaceae</taxon>
        <taxon>Azospirillum</taxon>
    </lineage>
</organism>
<comment type="similarity">
    <text evidence="10">Belongs to the adenylyl cyclase class-4/guanylyl cyclase family.</text>
</comment>
<name>A0ABX2TJP2_9PROT</name>
<dbReference type="PANTHER" id="PTHR11920:SF335">
    <property type="entry name" value="GUANYLATE CYCLASE"/>
    <property type="match status" value="1"/>
</dbReference>
<dbReference type="InterPro" id="IPR050401">
    <property type="entry name" value="Cyclic_nucleotide_synthase"/>
</dbReference>
<evidence type="ECO:0000256" key="8">
    <source>
        <dbReference type="ARBA" id="ARBA00023239"/>
    </source>
</evidence>